<organism evidence="1 2">
    <name type="scientific">Leucogyrophana mollusca</name>
    <dbReference type="NCBI Taxonomy" id="85980"/>
    <lineage>
        <taxon>Eukaryota</taxon>
        <taxon>Fungi</taxon>
        <taxon>Dikarya</taxon>
        <taxon>Basidiomycota</taxon>
        <taxon>Agaricomycotina</taxon>
        <taxon>Agaricomycetes</taxon>
        <taxon>Agaricomycetidae</taxon>
        <taxon>Boletales</taxon>
        <taxon>Boletales incertae sedis</taxon>
        <taxon>Leucogyrophana</taxon>
    </lineage>
</organism>
<dbReference type="Proteomes" id="UP000790709">
    <property type="component" value="Unassembled WGS sequence"/>
</dbReference>
<accession>A0ACB8BPH2</accession>
<name>A0ACB8BPH2_9AGAM</name>
<evidence type="ECO:0000313" key="1">
    <source>
        <dbReference type="EMBL" id="KAH7927035.1"/>
    </source>
</evidence>
<proteinExistence type="predicted"/>
<sequence length="157" mass="15466">MVQITPLLQALAVIAQVVYGAHPAGVNALAGRQTSGSDPSDSNPFSQCSTCGVLETIANCGNATDLHSCLCASGNGQNLATCESCLVSMGYDDASSAQDTVDGWNQDCGGNYQLNPSGGSSGGSPSGGGKGGAMEMRAAVGMAVGLTSVAVGSLFVL</sequence>
<protein>
    <submittedName>
        <fullName evidence="1">Uncharacterized protein</fullName>
    </submittedName>
</protein>
<dbReference type="EMBL" id="MU266373">
    <property type="protein sequence ID" value="KAH7927035.1"/>
    <property type="molecule type" value="Genomic_DNA"/>
</dbReference>
<gene>
    <name evidence="1" type="ORF">BV22DRAFT_311056</name>
</gene>
<comment type="caution">
    <text evidence="1">The sequence shown here is derived from an EMBL/GenBank/DDBJ whole genome shotgun (WGS) entry which is preliminary data.</text>
</comment>
<keyword evidence="2" id="KW-1185">Reference proteome</keyword>
<evidence type="ECO:0000313" key="2">
    <source>
        <dbReference type="Proteomes" id="UP000790709"/>
    </source>
</evidence>
<reference evidence="1" key="1">
    <citation type="journal article" date="2021" name="New Phytol.">
        <title>Evolutionary innovations through gain and loss of genes in the ectomycorrhizal Boletales.</title>
        <authorList>
            <person name="Wu G."/>
            <person name="Miyauchi S."/>
            <person name="Morin E."/>
            <person name="Kuo A."/>
            <person name="Drula E."/>
            <person name="Varga T."/>
            <person name="Kohler A."/>
            <person name="Feng B."/>
            <person name="Cao Y."/>
            <person name="Lipzen A."/>
            <person name="Daum C."/>
            <person name="Hundley H."/>
            <person name="Pangilinan J."/>
            <person name="Johnson J."/>
            <person name="Barry K."/>
            <person name="LaButti K."/>
            <person name="Ng V."/>
            <person name="Ahrendt S."/>
            <person name="Min B."/>
            <person name="Choi I.G."/>
            <person name="Park H."/>
            <person name="Plett J.M."/>
            <person name="Magnuson J."/>
            <person name="Spatafora J.W."/>
            <person name="Nagy L.G."/>
            <person name="Henrissat B."/>
            <person name="Grigoriev I.V."/>
            <person name="Yang Z.L."/>
            <person name="Xu J."/>
            <person name="Martin F.M."/>
        </authorList>
    </citation>
    <scope>NUCLEOTIDE SEQUENCE</scope>
    <source>
        <strain evidence="1">KUC20120723A-06</strain>
    </source>
</reference>